<accession>A0AAV4DAE6</accession>
<evidence type="ECO:0008006" key="4">
    <source>
        <dbReference type="Google" id="ProtNLM"/>
    </source>
</evidence>
<feature type="chain" id="PRO_5043338035" description="Secreted protein" evidence="1">
    <location>
        <begin position="29"/>
        <end position="97"/>
    </location>
</feature>
<feature type="signal peptide" evidence="1">
    <location>
        <begin position="1"/>
        <end position="28"/>
    </location>
</feature>
<sequence length="97" mass="10920">MQSDSSLSSITHLLVCGCILWHVTKSVAWKCYQSDDVNACQYISLRKYTVAYIHNFAYQNQISVVFNSLENSIFWSPFGSALMAERTCDVESPQVSG</sequence>
<evidence type="ECO:0000256" key="1">
    <source>
        <dbReference type="SAM" id="SignalP"/>
    </source>
</evidence>
<comment type="caution">
    <text evidence="2">The sequence shown here is derived from an EMBL/GenBank/DDBJ whole genome shotgun (WGS) entry which is preliminary data.</text>
</comment>
<dbReference type="Proteomes" id="UP000735302">
    <property type="component" value="Unassembled WGS sequence"/>
</dbReference>
<evidence type="ECO:0000313" key="2">
    <source>
        <dbReference type="EMBL" id="GFO40906.1"/>
    </source>
</evidence>
<evidence type="ECO:0000313" key="3">
    <source>
        <dbReference type="Proteomes" id="UP000735302"/>
    </source>
</evidence>
<name>A0AAV4DAE6_9GAST</name>
<keyword evidence="3" id="KW-1185">Reference proteome</keyword>
<dbReference type="EMBL" id="BLXT01007646">
    <property type="protein sequence ID" value="GFO40906.1"/>
    <property type="molecule type" value="Genomic_DNA"/>
</dbReference>
<gene>
    <name evidence="2" type="ORF">PoB_006741100</name>
</gene>
<protein>
    <recommendedName>
        <fullName evidence="4">Secreted protein</fullName>
    </recommendedName>
</protein>
<organism evidence="2 3">
    <name type="scientific">Plakobranchus ocellatus</name>
    <dbReference type="NCBI Taxonomy" id="259542"/>
    <lineage>
        <taxon>Eukaryota</taxon>
        <taxon>Metazoa</taxon>
        <taxon>Spiralia</taxon>
        <taxon>Lophotrochozoa</taxon>
        <taxon>Mollusca</taxon>
        <taxon>Gastropoda</taxon>
        <taxon>Heterobranchia</taxon>
        <taxon>Euthyneura</taxon>
        <taxon>Panpulmonata</taxon>
        <taxon>Sacoglossa</taxon>
        <taxon>Placobranchoidea</taxon>
        <taxon>Plakobranchidae</taxon>
        <taxon>Plakobranchus</taxon>
    </lineage>
</organism>
<reference evidence="2 3" key="1">
    <citation type="journal article" date="2021" name="Elife">
        <title>Chloroplast acquisition without the gene transfer in kleptoplastic sea slugs, Plakobranchus ocellatus.</title>
        <authorList>
            <person name="Maeda T."/>
            <person name="Takahashi S."/>
            <person name="Yoshida T."/>
            <person name="Shimamura S."/>
            <person name="Takaki Y."/>
            <person name="Nagai Y."/>
            <person name="Toyoda A."/>
            <person name="Suzuki Y."/>
            <person name="Arimoto A."/>
            <person name="Ishii H."/>
            <person name="Satoh N."/>
            <person name="Nishiyama T."/>
            <person name="Hasebe M."/>
            <person name="Maruyama T."/>
            <person name="Minagawa J."/>
            <person name="Obokata J."/>
            <person name="Shigenobu S."/>
        </authorList>
    </citation>
    <scope>NUCLEOTIDE SEQUENCE [LARGE SCALE GENOMIC DNA]</scope>
</reference>
<dbReference type="AlphaFoldDB" id="A0AAV4DAE6"/>
<keyword evidence="1" id="KW-0732">Signal</keyword>
<proteinExistence type="predicted"/>